<dbReference type="CDD" id="cd17358">
    <property type="entry name" value="MFS_GLUT6_8_Class3_like"/>
    <property type="match status" value="1"/>
</dbReference>
<dbReference type="AlphaFoldDB" id="A0A835CSR7"/>
<comment type="subcellular location">
    <subcellularLocation>
        <location evidence="1">Cell membrane</location>
        <topology evidence="1">Multi-pass membrane protein</topology>
    </subcellularLocation>
</comment>
<dbReference type="GO" id="GO:0005886">
    <property type="term" value="C:plasma membrane"/>
    <property type="evidence" value="ECO:0007669"/>
    <property type="project" value="UniProtKB-SubCell"/>
</dbReference>
<dbReference type="OrthoDB" id="4142200at2759"/>
<keyword evidence="3 9" id="KW-0812">Transmembrane</keyword>
<protein>
    <recommendedName>
        <fullName evidence="10">Major facilitator superfamily (MFS) profile domain-containing protein</fullName>
    </recommendedName>
</protein>
<evidence type="ECO:0000256" key="8">
    <source>
        <dbReference type="RuleBase" id="RU003346"/>
    </source>
</evidence>
<dbReference type="InterPro" id="IPR050549">
    <property type="entry name" value="MFS_Trehalose_Transporter"/>
</dbReference>
<dbReference type="PANTHER" id="PTHR48021:SF47">
    <property type="entry name" value="GH17672P"/>
    <property type="match status" value="1"/>
</dbReference>
<keyword evidence="4 9" id="KW-1133">Transmembrane helix</keyword>
<feature type="transmembrane region" description="Helical" evidence="9">
    <location>
        <begin position="361"/>
        <end position="380"/>
    </location>
</feature>
<sequence length="469" mass="51806">MKFSLKKYPKFLQYFATFAACLSALASSAMSAWTSPTLQKLEQNNPVADDNPFGHAITAEESSWITSLSMLGSLIGCSFFGYLAKRLGRRKSLLSSVIPFSISWIIVGFAQNVVTMCIGRLIGGFASGATTSVIPMYTAEISDKSIRGTLSSFMQILINIGWIFSFSIGPFVSYNILWMSCATLPLLFFITFYLMPESPYYLASQGQHKEMIQVLIKFRGNSADSIEDEANEIKDCVQAAAKLETSIMDLFRIPSNFKALWYSCIMFIFQSFSGAVLILNNAESIFSATGVSSTISPAVSVIIIGVVQLVFCFITPLFVDNWGRKILLILSGIGEVLSLAALGLYFYLAENANNGDGDISGISWLSTASMIFFFATYSIGWGPLPWTLMSEIFVSDIKTKAFAVVQTVNGIVLFLILKLYPTIVDEFGMYSLFWLFSIICFISILFTIFVLPETKGKSLQEIQKQLASH</sequence>
<evidence type="ECO:0000256" key="2">
    <source>
        <dbReference type="ARBA" id="ARBA00022475"/>
    </source>
</evidence>
<dbReference type="PROSITE" id="PS51257">
    <property type="entry name" value="PROKAR_LIPOPROTEIN"/>
    <property type="match status" value="1"/>
</dbReference>
<dbReference type="Gene3D" id="1.20.1250.20">
    <property type="entry name" value="MFS general substrate transporter like domains"/>
    <property type="match status" value="1"/>
</dbReference>
<feature type="transmembrane region" description="Helical" evidence="9">
    <location>
        <begin position="118"/>
        <end position="138"/>
    </location>
</feature>
<evidence type="ECO:0000256" key="4">
    <source>
        <dbReference type="ARBA" id="ARBA00022989"/>
    </source>
</evidence>
<feature type="transmembrane region" description="Helical" evidence="9">
    <location>
        <begin position="299"/>
        <end position="319"/>
    </location>
</feature>
<keyword evidence="8" id="KW-0813">Transport</keyword>
<dbReference type="Proteomes" id="UP000639338">
    <property type="component" value="Unassembled WGS sequence"/>
</dbReference>
<evidence type="ECO:0000256" key="1">
    <source>
        <dbReference type="ARBA" id="ARBA00004651"/>
    </source>
</evidence>
<dbReference type="InterPro" id="IPR036259">
    <property type="entry name" value="MFS_trans_sf"/>
</dbReference>
<dbReference type="FunFam" id="1.20.1250.20:FF:000055">
    <property type="entry name" value="Facilitated trehalose transporter Tret1-2 homolog"/>
    <property type="match status" value="1"/>
</dbReference>
<name>A0A835CSR7_APHGI</name>
<organism evidence="11 12">
    <name type="scientific">Aphidius gifuensis</name>
    <name type="common">Parasitoid wasp</name>
    <dbReference type="NCBI Taxonomy" id="684658"/>
    <lineage>
        <taxon>Eukaryota</taxon>
        <taxon>Metazoa</taxon>
        <taxon>Ecdysozoa</taxon>
        <taxon>Arthropoda</taxon>
        <taxon>Hexapoda</taxon>
        <taxon>Insecta</taxon>
        <taxon>Pterygota</taxon>
        <taxon>Neoptera</taxon>
        <taxon>Endopterygota</taxon>
        <taxon>Hymenoptera</taxon>
        <taxon>Apocrita</taxon>
        <taxon>Ichneumonoidea</taxon>
        <taxon>Braconidae</taxon>
        <taxon>Aphidiinae</taxon>
        <taxon>Aphidius</taxon>
    </lineage>
</organism>
<dbReference type="PROSITE" id="PS50850">
    <property type="entry name" value="MFS"/>
    <property type="match status" value="1"/>
</dbReference>
<feature type="transmembrane region" description="Helical" evidence="9">
    <location>
        <begin position="432"/>
        <end position="451"/>
    </location>
</feature>
<evidence type="ECO:0000256" key="6">
    <source>
        <dbReference type="ARBA" id="ARBA00023180"/>
    </source>
</evidence>
<reference evidence="11 12" key="1">
    <citation type="submission" date="2020-08" db="EMBL/GenBank/DDBJ databases">
        <title>Aphidius gifuensis genome sequencing and assembly.</title>
        <authorList>
            <person name="Du Z."/>
        </authorList>
    </citation>
    <scope>NUCLEOTIDE SEQUENCE [LARGE SCALE GENOMIC DNA]</scope>
    <source>
        <strain evidence="11">YNYX2018</strain>
        <tissue evidence="11">Adults</tissue>
    </source>
</reference>
<evidence type="ECO:0000256" key="7">
    <source>
        <dbReference type="ARBA" id="ARBA00024348"/>
    </source>
</evidence>
<dbReference type="EMBL" id="JACMRX010000002">
    <property type="protein sequence ID" value="KAF7995279.1"/>
    <property type="molecule type" value="Genomic_DNA"/>
</dbReference>
<dbReference type="InterPro" id="IPR005828">
    <property type="entry name" value="MFS_sugar_transport-like"/>
</dbReference>
<feature type="transmembrane region" description="Helical" evidence="9">
    <location>
        <begin position="64"/>
        <end position="84"/>
    </location>
</feature>
<feature type="transmembrane region" description="Helical" evidence="9">
    <location>
        <begin position="259"/>
        <end position="279"/>
    </location>
</feature>
<evidence type="ECO:0000313" key="12">
    <source>
        <dbReference type="Proteomes" id="UP000639338"/>
    </source>
</evidence>
<feature type="transmembrane region" description="Helical" evidence="9">
    <location>
        <begin position="93"/>
        <end position="112"/>
    </location>
</feature>
<keyword evidence="6" id="KW-0325">Glycoprotein</keyword>
<gene>
    <name evidence="11" type="ORF">HCN44_004751</name>
</gene>
<evidence type="ECO:0000256" key="3">
    <source>
        <dbReference type="ARBA" id="ARBA00022692"/>
    </source>
</evidence>
<feature type="transmembrane region" description="Helical" evidence="9">
    <location>
        <begin position="150"/>
        <end position="170"/>
    </location>
</feature>
<dbReference type="SUPFAM" id="SSF103473">
    <property type="entry name" value="MFS general substrate transporter"/>
    <property type="match status" value="1"/>
</dbReference>
<evidence type="ECO:0000256" key="5">
    <source>
        <dbReference type="ARBA" id="ARBA00023136"/>
    </source>
</evidence>
<dbReference type="InterPro" id="IPR003663">
    <property type="entry name" value="Sugar/inositol_transpt"/>
</dbReference>
<dbReference type="InterPro" id="IPR044775">
    <property type="entry name" value="MFS_ERD6/Tret1-like"/>
</dbReference>
<dbReference type="InterPro" id="IPR005829">
    <property type="entry name" value="Sugar_transporter_CS"/>
</dbReference>
<dbReference type="InterPro" id="IPR020846">
    <property type="entry name" value="MFS_dom"/>
</dbReference>
<dbReference type="PRINTS" id="PR00171">
    <property type="entry name" value="SUGRTRNSPORT"/>
</dbReference>
<dbReference type="PANTHER" id="PTHR48021">
    <property type="match status" value="1"/>
</dbReference>
<feature type="transmembrane region" description="Helical" evidence="9">
    <location>
        <begin position="326"/>
        <end position="349"/>
    </location>
</feature>
<evidence type="ECO:0000259" key="10">
    <source>
        <dbReference type="PROSITE" id="PS50850"/>
    </source>
</evidence>
<evidence type="ECO:0000256" key="9">
    <source>
        <dbReference type="SAM" id="Phobius"/>
    </source>
</evidence>
<comment type="similarity">
    <text evidence="7">Belongs to the major facilitator superfamily. Sugar transporter (TC 2.A.1.1) family. Trehalose transporter subfamily.</text>
</comment>
<keyword evidence="12" id="KW-1185">Reference proteome</keyword>
<feature type="transmembrane region" description="Helical" evidence="9">
    <location>
        <begin position="176"/>
        <end position="195"/>
    </location>
</feature>
<keyword evidence="5 9" id="KW-0472">Membrane</keyword>
<accession>A0A835CSR7</accession>
<dbReference type="NCBIfam" id="TIGR00879">
    <property type="entry name" value="SP"/>
    <property type="match status" value="1"/>
</dbReference>
<feature type="domain" description="Major facilitator superfamily (MFS) profile" evidence="10">
    <location>
        <begin position="12"/>
        <end position="455"/>
    </location>
</feature>
<evidence type="ECO:0000313" key="11">
    <source>
        <dbReference type="EMBL" id="KAF7995279.1"/>
    </source>
</evidence>
<feature type="transmembrane region" description="Helical" evidence="9">
    <location>
        <begin position="401"/>
        <end position="420"/>
    </location>
</feature>
<comment type="caution">
    <text evidence="11">The sequence shown here is derived from an EMBL/GenBank/DDBJ whole genome shotgun (WGS) entry which is preliminary data.</text>
</comment>
<dbReference type="GO" id="GO:0051119">
    <property type="term" value="F:sugar transmembrane transporter activity"/>
    <property type="evidence" value="ECO:0007669"/>
    <property type="project" value="InterPro"/>
</dbReference>
<dbReference type="PROSITE" id="PS00217">
    <property type="entry name" value="SUGAR_TRANSPORT_2"/>
    <property type="match status" value="1"/>
</dbReference>
<keyword evidence="2" id="KW-1003">Cell membrane</keyword>
<dbReference type="Pfam" id="PF00083">
    <property type="entry name" value="Sugar_tr"/>
    <property type="match status" value="1"/>
</dbReference>
<proteinExistence type="inferred from homology"/>